<evidence type="ECO:0000259" key="3">
    <source>
        <dbReference type="Pfam" id="PF22600"/>
    </source>
</evidence>
<feature type="region of interest" description="Disordered" evidence="1">
    <location>
        <begin position="1021"/>
        <end position="1076"/>
    </location>
</feature>
<evidence type="ECO:0000313" key="4">
    <source>
        <dbReference type="EMBL" id="CAK9112249.1"/>
    </source>
</evidence>
<keyword evidence="2" id="KW-0732">Signal</keyword>
<feature type="compositionally biased region" description="Basic and acidic residues" evidence="1">
    <location>
        <begin position="1308"/>
        <end position="1319"/>
    </location>
</feature>
<dbReference type="InterPro" id="IPR043519">
    <property type="entry name" value="NT_sf"/>
</dbReference>
<evidence type="ECO:0000256" key="2">
    <source>
        <dbReference type="SAM" id="SignalP"/>
    </source>
</evidence>
<feature type="chain" id="PRO_5047439079" evidence="2">
    <location>
        <begin position="23"/>
        <end position="1319"/>
    </location>
</feature>
<feature type="region of interest" description="Disordered" evidence="1">
    <location>
        <begin position="183"/>
        <end position="209"/>
    </location>
</feature>
<comment type="caution">
    <text evidence="4">The sequence shown here is derived from an EMBL/GenBank/DDBJ whole genome shotgun (WGS) entry which is preliminary data.</text>
</comment>
<keyword evidence="4" id="KW-0548">Nucleotidyltransferase</keyword>
<dbReference type="Gene3D" id="1.10.1410.10">
    <property type="match status" value="1"/>
</dbReference>
<dbReference type="Gene3D" id="3.30.460.10">
    <property type="entry name" value="Beta Polymerase, domain 2"/>
    <property type="match status" value="1"/>
</dbReference>
<evidence type="ECO:0000256" key="1">
    <source>
        <dbReference type="SAM" id="MobiDB-lite"/>
    </source>
</evidence>
<name>A0ABP0SJ95_9DINO</name>
<dbReference type="SUPFAM" id="SSF81301">
    <property type="entry name" value="Nucleotidyltransferase"/>
    <property type="match status" value="1"/>
</dbReference>
<feature type="compositionally biased region" description="Low complexity" evidence="1">
    <location>
        <begin position="1051"/>
        <end position="1067"/>
    </location>
</feature>
<dbReference type="InterPro" id="IPR054708">
    <property type="entry name" value="MTPAP-like_central"/>
</dbReference>
<keyword evidence="4" id="KW-0808">Transferase</keyword>
<dbReference type="Proteomes" id="UP001642464">
    <property type="component" value="Unassembled WGS sequence"/>
</dbReference>
<keyword evidence="5" id="KW-1185">Reference proteome</keyword>
<feature type="compositionally biased region" description="Basic and acidic residues" evidence="1">
    <location>
        <begin position="1257"/>
        <end position="1275"/>
    </location>
</feature>
<dbReference type="PANTHER" id="PTHR12271">
    <property type="entry name" value="POLY A POLYMERASE CID PAP -RELATED"/>
    <property type="match status" value="1"/>
</dbReference>
<dbReference type="Pfam" id="PF22600">
    <property type="entry name" value="MTPAP-like_central"/>
    <property type="match status" value="1"/>
</dbReference>
<gene>
    <name evidence="4" type="ORF">SCF082_LOCUS52050</name>
</gene>
<dbReference type="PANTHER" id="PTHR12271:SF40">
    <property type="entry name" value="POLY(A) RNA POLYMERASE GLD2"/>
    <property type="match status" value="1"/>
</dbReference>
<feature type="signal peptide" evidence="2">
    <location>
        <begin position="1"/>
        <end position="22"/>
    </location>
</feature>
<accession>A0ABP0SJ95</accession>
<dbReference type="SUPFAM" id="SSF81631">
    <property type="entry name" value="PAP/OAS1 substrate-binding domain"/>
    <property type="match status" value="1"/>
</dbReference>
<organism evidence="4 5">
    <name type="scientific">Durusdinium trenchii</name>
    <dbReference type="NCBI Taxonomy" id="1381693"/>
    <lineage>
        <taxon>Eukaryota</taxon>
        <taxon>Sar</taxon>
        <taxon>Alveolata</taxon>
        <taxon>Dinophyceae</taxon>
        <taxon>Suessiales</taxon>
        <taxon>Symbiodiniaceae</taxon>
        <taxon>Durusdinium</taxon>
    </lineage>
</organism>
<feature type="domain" description="Poly(A) RNA polymerase mitochondrial-like central palm" evidence="3">
    <location>
        <begin position="736"/>
        <end position="862"/>
    </location>
</feature>
<dbReference type="GO" id="GO:0016779">
    <property type="term" value="F:nucleotidyltransferase activity"/>
    <property type="evidence" value="ECO:0007669"/>
    <property type="project" value="UniProtKB-KW"/>
</dbReference>
<reference evidence="4 5" key="1">
    <citation type="submission" date="2024-02" db="EMBL/GenBank/DDBJ databases">
        <authorList>
            <person name="Chen Y."/>
            <person name="Shah S."/>
            <person name="Dougan E. K."/>
            <person name="Thang M."/>
            <person name="Chan C."/>
        </authorList>
    </citation>
    <scope>NUCLEOTIDE SEQUENCE [LARGE SCALE GENOMIC DNA]</scope>
</reference>
<feature type="compositionally biased region" description="Basic and acidic residues" evidence="1">
    <location>
        <begin position="1220"/>
        <end position="1248"/>
    </location>
</feature>
<protein>
    <submittedName>
        <fullName evidence="4">UTP:RNA uridylyltransferase 1</fullName>
    </submittedName>
</protein>
<feature type="compositionally biased region" description="Polar residues" evidence="1">
    <location>
        <begin position="1293"/>
        <end position="1302"/>
    </location>
</feature>
<feature type="region of interest" description="Disordered" evidence="1">
    <location>
        <begin position="1179"/>
        <end position="1319"/>
    </location>
</feature>
<sequence>MLTDRQILAFTWLIWLRTAAVRLPPLLVDWANPSLGFLDEVHAVLTSPFCGDETLLATQQVVYATSNLDWQQLTDGFVLLKDAWLRLQRVSPLPSSALAAAIRVLSHRLFLRTADSWGWSRDDLVRAANPFWLSSLTESQRKSTSASGVASKSDVQDELQGPRWTRPLQVLRCSSVIDLDSEVAMEEDSPSDRSDLSDPAPFDSPPHRRQKVERFWQKEIAAVNSMIEDLLTSEQPQFATCHSLAEWYTSEVAAANQYIEDLLTPTETATCESLDQWRAAEVEATNEYIADLLTPSAPHPVPVAAGMVVETEEDAISDFDDAAASSVAVVRDNRKTYRLKQQELYSGTRVRHASPAEIRRQKSQHDLLQGALTSEASSVQWLLQHKFIHRPRTCDACEQKKLYEVFELLHLYITVDLQVQCKVTDLVAHCGCCKEQALHFLAIMREAEAHAGRQWASEVRLRGDIEVDATAFGKFYISKKCTAFRAQIDEIQSRRRQQGERDAKAFVVTLQVLGAMERNGSTLLHLSDPRVLPVGVRPPTESLLEVRLSKLLDCVVKKKSTVFADGNSKGIWHDPWEDLPSLDGRLKQLKRVVRNLHARDLSELLCELSLVIWQLRAWFTVGSALLVLQILNRIADMPYRLPTTDDGGDPGLAALRIIEGYILFCCAYQDNLKSEVGQTLSRILKKKRLPPCTSVRVEAALAGFQCLEVPEVSLQELQGEDFLDCLAIALAPDLACRERMEIAKHRLEIAVEGTFGPDARFEFFGSAVNGFETSSSDVDVVVVLPEGHELRSSSKQAAAFCVDLMGKKLVEMEEEWGIYVTDLVTNARVPVLKCRCKDLLEIDITFNNLLPLYNSRLLKAYASLDARVAKLGRLVKFWAKQRQVNEALEGTLSSYSHCILLINFLQRKNILPILQEKNELEAFARDEMFDGIHDVWFLDPSKELTCESAEWQTWAMNRPKEATLRGLLTGYFRDLAYSLKAHSSVASIRFRGHLHKEDYFRRMLQRKKELEVKVPLVVECEEAEAGPEVPEEAEEAEAHEDVPDDDEADAAVDAAEADPTAAVEVAETPPLGPVKVEDFEPPALKYKLPAEEHELQQAMSQRQVLCIDDPMELGRSLGASFQGFERLCFEWRRAFHHLTRYPECTADQDLSHLRELFRESNVKAIFQLERHRNFANLVEKSTDRPSRSNKIPWAPGSPYGGKSWTGSTGRSWHNGAAWRGEGRKGKGYEGRGEKGESKGEQGETKGDTKGSSFYPEPKGESKGHSFYDNKSDSKGRSFYGWGGEVGREGKGAAQTTHARASGTQGGGNHERAEGKGLWQ</sequence>
<dbReference type="EMBL" id="CAXAMM010043906">
    <property type="protein sequence ID" value="CAK9112249.1"/>
    <property type="molecule type" value="Genomic_DNA"/>
</dbReference>
<feature type="compositionally biased region" description="Acidic residues" evidence="1">
    <location>
        <begin position="1021"/>
        <end position="1050"/>
    </location>
</feature>
<evidence type="ECO:0000313" key="5">
    <source>
        <dbReference type="Proteomes" id="UP001642464"/>
    </source>
</evidence>
<proteinExistence type="predicted"/>